<accession>A0ABS8UZ00</accession>
<comment type="caution">
    <text evidence="1">The sequence shown here is derived from an EMBL/GenBank/DDBJ whole genome shotgun (WGS) entry which is preliminary data.</text>
</comment>
<organism evidence="1 2">
    <name type="scientific">Datura stramonium</name>
    <name type="common">Jimsonweed</name>
    <name type="synonym">Common thornapple</name>
    <dbReference type="NCBI Taxonomy" id="4076"/>
    <lineage>
        <taxon>Eukaryota</taxon>
        <taxon>Viridiplantae</taxon>
        <taxon>Streptophyta</taxon>
        <taxon>Embryophyta</taxon>
        <taxon>Tracheophyta</taxon>
        <taxon>Spermatophyta</taxon>
        <taxon>Magnoliopsida</taxon>
        <taxon>eudicotyledons</taxon>
        <taxon>Gunneridae</taxon>
        <taxon>Pentapetalae</taxon>
        <taxon>asterids</taxon>
        <taxon>lamiids</taxon>
        <taxon>Solanales</taxon>
        <taxon>Solanaceae</taxon>
        <taxon>Solanoideae</taxon>
        <taxon>Datureae</taxon>
        <taxon>Datura</taxon>
    </lineage>
</organism>
<dbReference type="EMBL" id="JACEIK010002870">
    <property type="protein sequence ID" value="MCD9639233.1"/>
    <property type="molecule type" value="Genomic_DNA"/>
</dbReference>
<reference evidence="1 2" key="1">
    <citation type="journal article" date="2021" name="BMC Genomics">
        <title>Datura genome reveals duplications of psychoactive alkaloid biosynthetic genes and high mutation rate following tissue culture.</title>
        <authorList>
            <person name="Rajewski A."/>
            <person name="Carter-House D."/>
            <person name="Stajich J."/>
            <person name="Litt A."/>
        </authorList>
    </citation>
    <scope>NUCLEOTIDE SEQUENCE [LARGE SCALE GENOMIC DNA]</scope>
    <source>
        <strain evidence="1">AR-01</strain>
    </source>
</reference>
<sequence length="156" mass="17827">MVVQLRVLENVFAEVINEVDYESAIVPPTVNATSFKIDNSIYSMLKAEGQFHNSTDNEPHQHLKNFLEFEAWERFKQYILRVTNHGLVEHILLKKFYIGLDPLTQSIGDNVIAGCFIDKTFNQIVIILDRIAKHNHAWHEGDQSGGINMGTHHCPT</sequence>
<protein>
    <submittedName>
        <fullName evidence="1">Uncharacterized protein</fullName>
    </submittedName>
</protein>
<evidence type="ECO:0000313" key="2">
    <source>
        <dbReference type="Proteomes" id="UP000823775"/>
    </source>
</evidence>
<evidence type="ECO:0000313" key="1">
    <source>
        <dbReference type="EMBL" id="MCD9639233.1"/>
    </source>
</evidence>
<name>A0ABS8UZ00_DATST</name>
<dbReference type="Proteomes" id="UP000823775">
    <property type="component" value="Unassembled WGS sequence"/>
</dbReference>
<gene>
    <name evidence="1" type="ORF">HAX54_023636</name>
</gene>
<keyword evidence="2" id="KW-1185">Reference proteome</keyword>
<proteinExistence type="predicted"/>